<evidence type="ECO:0000259" key="3">
    <source>
        <dbReference type="PROSITE" id="PS50966"/>
    </source>
</evidence>
<evidence type="ECO:0000313" key="4">
    <source>
        <dbReference type="EMBL" id="KAF5324215.1"/>
    </source>
</evidence>
<dbReference type="PROSITE" id="PS50966">
    <property type="entry name" value="ZF_SWIM"/>
    <property type="match status" value="1"/>
</dbReference>
<dbReference type="InterPro" id="IPR007527">
    <property type="entry name" value="Znf_SWIM"/>
</dbReference>
<evidence type="ECO:0000256" key="1">
    <source>
        <dbReference type="PROSITE-ProRule" id="PRU00325"/>
    </source>
</evidence>
<keyword evidence="1" id="KW-0863">Zinc-finger</keyword>
<keyword evidence="1" id="KW-0479">Metal-binding</keyword>
<sequence>MLLKEFSDEVDIFELKNLPEKVEAVAWGMKKIAGPLGDGIMEIGMDATYDTNSKHLELYSIMAEHDNAGFPISYCLLTTATAIDVGKRKKALTAWAQCVHDKYNIHPVFTHVDKDLGEIAALRAVWKSKKVDVEDYEGGVPDDAQVDKNSQVTESIPGRPQGPHNPPLSTPLTESTNVLQICLPPPSQPIEFEEEHDCDDGRLPPAERPRIQGTGFTLLLQPAVEQGSAETPDSGDVNDDTDSACTRRTFCPVDFQKTIIDMMERHYCAHPDIPGYVAPEAAAIKRWAVQQMYTFCHNNGLPELWAYLWENWYRSGRWELWARSVHELIPVLKTTMILESHWRRIKHDFLHHFKMPRCDLLAWILVKKLANSYYIKLDNLLMPNGRYHELCSWRKAFKNAWRKNEMKETTLPSNSDAYCPNAQKWVCTCPAFVTSRFLMCKHLVQLVRCVPPRFFLKVKRRRSTPFWEHQSLRLKDTRECDSDDSEGQGGDLSNDDFPDDDDDDVRSLNDDEDDEDDDVVVGRVEKGLTFNEALSADINLITDFLAGLQFQAQFRDHRFLRTLEQEGAGFFRLTSACLEKEKRANKRGGNAQLTWDKTAASSMFYRPRIEDNDGA</sequence>
<feature type="compositionally biased region" description="Acidic residues" evidence="2">
    <location>
        <begin position="493"/>
        <end position="516"/>
    </location>
</feature>
<evidence type="ECO:0000256" key="2">
    <source>
        <dbReference type="SAM" id="MobiDB-lite"/>
    </source>
</evidence>
<name>A0A8H5BIW5_9AGAR</name>
<reference evidence="4 5" key="1">
    <citation type="journal article" date="2020" name="ISME J.">
        <title>Uncovering the hidden diversity of litter-decomposition mechanisms in mushroom-forming fungi.</title>
        <authorList>
            <person name="Floudas D."/>
            <person name="Bentzer J."/>
            <person name="Ahren D."/>
            <person name="Johansson T."/>
            <person name="Persson P."/>
            <person name="Tunlid A."/>
        </authorList>
    </citation>
    <scope>NUCLEOTIDE SEQUENCE [LARGE SCALE GENOMIC DNA]</scope>
    <source>
        <strain evidence="4 5">CBS 101986</strain>
    </source>
</reference>
<dbReference type="AlphaFoldDB" id="A0A8H5BIW5"/>
<protein>
    <recommendedName>
        <fullName evidence="3">SWIM-type domain-containing protein</fullName>
    </recommendedName>
</protein>
<dbReference type="EMBL" id="JAACJJ010000016">
    <property type="protein sequence ID" value="KAF5324215.1"/>
    <property type="molecule type" value="Genomic_DNA"/>
</dbReference>
<feature type="region of interest" description="Disordered" evidence="2">
    <location>
        <begin position="137"/>
        <end position="172"/>
    </location>
</feature>
<dbReference type="Proteomes" id="UP000567179">
    <property type="component" value="Unassembled WGS sequence"/>
</dbReference>
<dbReference type="OrthoDB" id="3262412at2759"/>
<feature type="domain" description="SWIM-type" evidence="3">
    <location>
        <begin position="418"/>
        <end position="451"/>
    </location>
</feature>
<gene>
    <name evidence="4" type="ORF">D9619_011369</name>
</gene>
<feature type="region of interest" description="Disordered" evidence="2">
    <location>
        <begin position="478"/>
        <end position="516"/>
    </location>
</feature>
<evidence type="ECO:0000313" key="5">
    <source>
        <dbReference type="Proteomes" id="UP000567179"/>
    </source>
</evidence>
<keyword evidence="1" id="KW-0862">Zinc</keyword>
<organism evidence="4 5">
    <name type="scientific">Psilocybe cf. subviscida</name>
    <dbReference type="NCBI Taxonomy" id="2480587"/>
    <lineage>
        <taxon>Eukaryota</taxon>
        <taxon>Fungi</taxon>
        <taxon>Dikarya</taxon>
        <taxon>Basidiomycota</taxon>
        <taxon>Agaricomycotina</taxon>
        <taxon>Agaricomycetes</taxon>
        <taxon>Agaricomycetidae</taxon>
        <taxon>Agaricales</taxon>
        <taxon>Agaricineae</taxon>
        <taxon>Strophariaceae</taxon>
        <taxon>Psilocybe</taxon>
    </lineage>
</organism>
<dbReference type="GO" id="GO:0008270">
    <property type="term" value="F:zinc ion binding"/>
    <property type="evidence" value="ECO:0007669"/>
    <property type="project" value="UniProtKB-KW"/>
</dbReference>
<accession>A0A8H5BIW5</accession>
<proteinExistence type="predicted"/>
<keyword evidence="5" id="KW-1185">Reference proteome</keyword>
<comment type="caution">
    <text evidence="4">The sequence shown here is derived from an EMBL/GenBank/DDBJ whole genome shotgun (WGS) entry which is preliminary data.</text>
</comment>